<protein>
    <recommendedName>
        <fullName evidence="1">START-like domain-containing protein</fullName>
    </recommendedName>
</protein>
<proteinExistence type="predicted"/>
<dbReference type="EMBL" id="CP013195">
    <property type="protein sequence ID" value="ALO49779.1"/>
    <property type="molecule type" value="Genomic_DNA"/>
</dbReference>
<sequence>MNKQTIRIERELKSSSLPIIWNIISTPEGLSKWLADEVSQDENKLFFTWGKSWSHHETKSATIGEAVRNSHFKFHWDNEDDGNTFVELRIERGELTNDHILIITDHAETDEVDFLEGLWEDNLERLHRTCGL</sequence>
<dbReference type="KEGG" id="peo:AS203_01335"/>
<dbReference type="eggNOG" id="COG3832">
    <property type="taxonomic scope" value="Bacteria"/>
</dbReference>
<feature type="domain" description="START-like" evidence="1">
    <location>
        <begin position="2"/>
        <end position="130"/>
    </location>
</feature>
<dbReference type="Proteomes" id="UP000056252">
    <property type="component" value="Chromosome"/>
</dbReference>
<dbReference type="InterPro" id="IPR023393">
    <property type="entry name" value="START-like_dom_sf"/>
</dbReference>
<reference evidence="3" key="1">
    <citation type="submission" date="2015-11" db="EMBL/GenBank/DDBJ databases">
        <authorList>
            <person name="Holder M.E."/>
            <person name="Ajami N.J."/>
            <person name="Petrosino J.F."/>
        </authorList>
    </citation>
    <scope>NUCLEOTIDE SEQUENCE [LARGE SCALE GENOMIC DNA]</scope>
    <source>
        <strain evidence="3">F0113</strain>
    </source>
</reference>
<evidence type="ECO:0000313" key="2">
    <source>
        <dbReference type="EMBL" id="ALO49779.1"/>
    </source>
</evidence>
<dbReference type="InterPro" id="IPR045736">
    <property type="entry name" value="START_2"/>
</dbReference>
<dbReference type="RefSeq" id="WP_025065098.1">
    <property type="nucleotide sequence ID" value="NZ_CAUPOR010000036.1"/>
</dbReference>
<organism evidence="2 3">
    <name type="scientific">Hoylesella enoeca</name>
    <dbReference type="NCBI Taxonomy" id="76123"/>
    <lineage>
        <taxon>Bacteria</taxon>
        <taxon>Pseudomonadati</taxon>
        <taxon>Bacteroidota</taxon>
        <taxon>Bacteroidia</taxon>
        <taxon>Bacteroidales</taxon>
        <taxon>Prevotellaceae</taxon>
        <taxon>Hoylesella</taxon>
    </lineage>
</organism>
<dbReference type="AlphaFoldDB" id="A0A0S2KNW9"/>
<dbReference type="SUPFAM" id="SSF55961">
    <property type="entry name" value="Bet v1-like"/>
    <property type="match status" value="1"/>
</dbReference>
<dbReference type="Pfam" id="PF19569">
    <property type="entry name" value="START_2"/>
    <property type="match status" value="1"/>
</dbReference>
<evidence type="ECO:0000259" key="1">
    <source>
        <dbReference type="Pfam" id="PF19569"/>
    </source>
</evidence>
<gene>
    <name evidence="2" type="ORF">AS203_01335</name>
</gene>
<dbReference type="STRING" id="76123.AS203_01335"/>
<name>A0A0S2KNW9_9BACT</name>
<evidence type="ECO:0000313" key="3">
    <source>
        <dbReference type="Proteomes" id="UP000056252"/>
    </source>
</evidence>
<dbReference type="OrthoDB" id="667567at2"/>
<dbReference type="Gene3D" id="3.30.530.20">
    <property type="match status" value="1"/>
</dbReference>
<keyword evidence="3" id="KW-1185">Reference proteome</keyword>
<accession>A0A0S2KNW9</accession>